<protein>
    <submittedName>
        <fullName evidence="1">Uncharacterized protein ImpH/VasB</fullName>
    </submittedName>
</protein>
<dbReference type="PANTHER" id="PTHR35564">
    <property type="match status" value="1"/>
</dbReference>
<keyword evidence="2" id="KW-1185">Reference proteome</keyword>
<dbReference type="KEGG" id="hhk:HH1059_18810"/>
<accession>A0A110B5S2</accession>
<dbReference type="Proteomes" id="UP000218890">
    <property type="component" value="Chromosome"/>
</dbReference>
<dbReference type="RefSeq" id="WP_096409913.1">
    <property type="nucleotide sequence ID" value="NZ_AP017372.2"/>
</dbReference>
<sequence length="309" mass="33827">MDKLPLALQRLVSRGYDFSLRQAVMLLESFNDEDSLRYVIRPSSELSFPAGEIRRCWIDEDGLWIIEANVLALAGGGSPLPHYWIERAAAEDRSGESLRALLNLINGSVYSVLVDCWRHVEQIAHPHGWVDSWRSLTVTSRSHDGLGLVPDLYCRLRSGKYALQSLVQRVSGTMAVAVSDRVHTWVGVDSAEPTEQGCLGGSTGLKVGEDFCLGGQTVVAGGMTKIVIGPLQHLDAVELSPGSARGEALKRLVGLYLGQRNQAQIELLIAPGERDTWVMGADKWRLGCSTWLAGNAERESSLLFSITTE</sequence>
<gene>
    <name evidence="1" type="ORF">HH1059_18810</name>
</gene>
<dbReference type="OrthoDB" id="1523296at2"/>
<organism evidence="1 2">
    <name type="scientific">Halorhodospira halochloris</name>
    <name type="common">Ectothiorhodospira halochloris</name>
    <dbReference type="NCBI Taxonomy" id="1052"/>
    <lineage>
        <taxon>Bacteria</taxon>
        <taxon>Pseudomonadati</taxon>
        <taxon>Pseudomonadota</taxon>
        <taxon>Gammaproteobacteria</taxon>
        <taxon>Chromatiales</taxon>
        <taxon>Ectothiorhodospiraceae</taxon>
        <taxon>Halorhodospira</taxon>
    </lineage>
</organism>
<evidence type="ECO:0000313" key="1">
    <source>
        <dbReference type="EMBL" id="BAU58570.1"/>
    </source>
</evidence>
<dbReference type="EMBL" id="AP017372">
    <property type="protein sequence ID" value="BAU58570.1"/>
    <property type="molecule type" value="Genomic_DNA"/>
</dbReference>
<reference evidence="1" key="1">
    <citation type="submission" date="2016-02" db="EMBL/GenBank/DDBJ databases">
        <title>Halorhodospira halochloris DSM-1059 complete genome, version 2.</title>
        <authorList>
            <person name="Tsukatani Y."/>
        </authorList>
    </citation>
    <scope>NUCLEOTIDE SEQUENCE</scope>
    <source>
        <strain evidence="1">DSM 1059</strain>
    </source>
</reference>
<evidence type="ECO:0000313" key="2">
    <source>
        <dbReference type="Proteomes" id="UP000218890"/>
    </source>
</evidence>
<dbReference type="Pfam" id="PF06996">
    <property type="entry name" value="T6SS_TssG"/>
    <property type="match status" value="2"/>
</dbReference>
<proteinExistence type="predicted"/>
<name>A0A110B5S2_HALHR</name>
<dbReference type="InterPro" id="IPR010732">
    <property type="entry name" value="T6SS_TssG-like"/>
</dbReference>
<dbReference type="PANTHER" id="PTHR35564:SF4">
    <property type="entry name" value="CYTOPLASMIC PROTEIN"/>
    <property type="match status" value="1"/>
</dbReference>
<dbReference type="AlphaFoldDB" id="A0A110B5S2"/>